<gene>
    <name evidence="1" type="ORF">AN221_16600</name>
</gene>
<protein>
    <submittedName>
        <fullName evidence="1">Uncharacterized protein</fullName>
    </submittedName>
</protein>
<sequence length="122" mass="13277">MIWETAMGPSTPPPHRTPPLDSLRELAPGADVVYIRANPRGWVQGELIAAYAWPQHPGETFVPLSHATAPEDADRTAVTIGEFLNGWRHLPVVGMLYASDAAYTYHVTLAPPPWSLAVGDPQ</sequence>
<name>A0A1E7LT99_9ACTN</name>
<evidence type="ECO:0000313" key="1">
    <source>
        <dbReference type="EMBL" id="OEV19439.1"/>
    </source>
</evidence>
<reference evidence="1 2" key="1">
    <citation type="journal article" date="2016" name="Front. Microbiol.">
        <title>Comparative Genomics Analysis of Streptomyces Species Reveals Their Adaptation to the Marine Environment and Their Diversity at the Genomic Level.</title>
        <authorList>
            <person name="Tian X."/>
            <person name="Zhang Z."/>
            <person name="Yang T."/>
            <person name="Chen M."/>
            <person name="Li J."/>
            <person name="Chen F."/>
            <person name="Yang J."/>
            <person name="Li W."/>
            <person name="Zhang B."/>
            <person name="Zhang Z."/>
            <person name="Wu J."/>
            <person name="Zhang C."/>
            <person name="Long L."/>
            <person name="Xiao J."/>
        </authorList>
    </citation>
    <scope>NUCLEOTIDE SEQUENCE [LARGE SCALE GENOMIC DNA]</scope>
    <source>
        <strain evidence="1 2">SCSIO M10372</strain>
    </source>
</reference>
<proteinExistence type="predicted"/>
<evidence type="ECO:0000313" key="2">
    <source>
        <dbReference type="Proteomes" id="UP000175971"/>
    </source>
</evidence>
<dbReference type="EMBL" id="LJGZ01000083">
    <property type="protein sequence ID" value="OEV19439.1"/>
    <property type="molecule type" value="Genomic_DNA"/>
</dbReference>
<dbReference type="Proteomes" id="UP000175971">
    <property type="component" value="Unassembled WGS sequence"/>
</dbReference>
<dbReference type="PATRIC" id="fig|518642.7.peg.4675"/>
<dbReference type="AlphaFoldDB" id="A0A1E7LT99"/>
<accession>A0A1E7LT99</accession>
<organism evidence="1 2">
    <name type="scientific">Streptomyces nanshensis</name>
    <dbReference type="NCBI Taxonomy" id="518642"/>
    <lineage>
        <taxon>Bacteria</taxon>
        <taxon>Bacillati</taxon>
        <taxon>Actinomycetota</taxon>
        <taxon>Actinomycetes</taxon>
        <taxon>Kitasatosporales</taxon>
        <taxon>Streptomycetaceae</taxon>
        <taxon>Streptomyces</taxon>
    </lineage>
</organism>
<keyword evidence="2" id="KW-1185">Reference proteome</keyword>
<comment type="caution">
    <text evidence="1">The sequence shown here is derived from an EMBL/GenBank/DDBJ whole genome shotgun (WGS) entry which is preliminary data.</text>
</comment>